<sequence length="174" mass="19297">MKTPNLLQLFLSVFSMLVVFSCQNESRDDASENTVSDVTTEIAEDNAAPLLSLPYIAVFDEASEKLGAEKNPDFDASLLTIEALTQALITNYPEITITANNVSNDTLYLQVADAQYLTQQMGSSGAQMYLLEATYAYTELPNINAVNFSFEEGDHAMPGTYTRTYFEQLHTLHE</sequence>
<evidence type="ECO:0000313" key="3">
    <source>
        <dbReference type="Proteomes" id="UP000198916"/>
    </source>
</evidence>
<dbReference type="RefSeq" id="WP_143053913.1">
    <property type="nucleotide sequence ID" value="NZ_FNZR01000007.1"/>
</dbReference>
<dbReference type="Proteomes" id="UP000198916">
    <property type="component" value="Unassembled WGS sequence"/>
</dbReference>
<evidence type="ECO:0000256" key="1">
    <source>
        <dbReference type="SAM" id="SignalP"/>
    </source>
</evidence>
<proteinExistence type="predicted"/>
<evidence type="ECO:0000313" key="2">
    <source>
        <dbReference type="EMBL" id="SEL62004.1"/>
    </source>
</evidence>
<dbReference type="STRING" id="332977.SAMN05421740_107226"/>
<organism evidence="2 3">
    <name type="scientific">Parapedobacter koreensis</name>
    <dbReference type="NCBI Taxonomy" id="332977"/>
    <lineage>
        <taxon>Bacteria</taxon>
        <taxon>Pseudomonadati</taxon>
        <taxon>Bacteroidota</taxon>
        <taxon>Sphingobacteriia</taxon>
        <taxon>Sphingobacteriales</taxon>
        <taxon>Sphingobacteriaceae</taxon>
        <taxon>Parapedobacter</taxon>
    </lineage>
</organism>
<feature type="signal peptide" evidence="1">
    <location>
        <begin position="1"/>
        <end position="21"/>
    </location>
</feature>
<keyword evidence="3" id="KW-1185">Reference proteome</keyword>
<dbReference type="OrthoDB" id="679569at2"/>
<name>A0A1H7RQ86_9SPHI</name>
<dbReference type="PROSITE" id="PS51257">
    <property type="entry name" value="PROKAR_LIPOPROTEIN"/>
    <property type="match status" value="1"/>
</dbReference>
<dbReference type="EMBL" id="FNZR01000007">
    <property type="protein sequence ID" value="SEL62004.1"/>
    <property type="molecule type" value="Genomic_DNA"/>
</dbReference>
<accession>A0A1H7RQ86</accession>
<dbReference type="AlphaFoldDB" id="A0A1H7RQ86"/>
<reference evidence="3" key="1">
    <citation type="submission" date="2016-10" db="EMBL/GenBank/DDBJ databases">
        <authorList>
            <person name="Varghese N."/>
            <person name="Submissions S."/>
        </authorList>
    </citation>
    <scope>NUCLEOTIDE SEQUENCE [LARGE SCALE GENOMIC DNA]</scope>
    <source>
        <strain evidence="3">Jip14</strain>
    </source>
</reference>
<keyword evidence="1" id="KW-0732">Signal</keyword>
<gene>
    <name evidence="2" type="ORF">SAMN05421740_107226</name>
</gene>
<feature type="chain" id="PRO_5011570891" evidence="1">
    <location>
        <begin position="22"/>
        <end position="174"/>
    </location>
</feature>
<protein>
    <submittedName>
        <fullName evidence="2">Uncharacterized protein</fullName>
    </submittedName>
</protein>